<dbReference type="Proteomes" id="UP000218810">
    <property type="component" value="Unassembled WGS sequence"/>
</dbReference>
<keyword evidence="1" id="KW-1133">Transmembrane helix</keyword>
<evidence type="ECO:0000313" key="2">
    <source>
        <dbReference type="EMBL" id="PAY23503.1"/>
    </source>
</evidence>
<feature type="transmembrane region" description="Helical" evidence="1">
    <location>
        <begin position="22"/>
        <end position="44"/>
    </location>
</feature>
<sequence>MTASRRFRAAATGDRGSVTVEAALGIASLVVVLAVAASGAAAALTQIRVVDAAREAARVAAMSGAQEGIAAGRAAAPGAEVRVDSEGRSVTAQVSVPARGLPGVVLTGRAVASAEPGVAG</sequence>
<dbReference type="EMBL" id="NTGA01000014">
    <property type="protein sequence ID" value="PAY23503.1"/>
    <property type="molecule type" value="Genomic_DNA"/>
</dbReference>
<dbReference type="AlphaFoldDB" id="A0A2A2WR46"/>
<reference evidence="3" key="1">
    <citation type="submission" date="2017-09" db="EMBL/GenBank/DDBJ databases">
        <authorList>
            <person name="Zhang Y."/>
            <person name="Huang X."/>
            <person name="Liu J."/>
            <person name="Lu L."/>
            <person name="Peng K."/>
        </authorList>
    </citation>
    <scope>NUCLEOTIDE SEQUENCE [LARGE SCALE GENOMIC DNA]</scope>
    <source>
        <strain evidence="3">S-XJ-1</strain>
    </source>
</reference>
<organism evidence="2 3">
    <name type="scientific">Dietzia natronolimnaea</name>
    <dbReference type="NCBI Taxonomy" id="161920"/>
    <lineage>
        <taxon>Bacteria</taxon>
        <taxon>Bacillati</taxon>
        <taxon>Actinomycetota</taxon>
        <taxon>Actinomycetes</taxon>
        <taxon>Mycobacteriales</taxon>
        <taxon>Dietziaceae</taxon>
        <taxon>Dietzia</taxon>
    </lineage>
</organism>
<evidence type="ECO:0008006" key="4">
    <source>
        <dbReference type="Google" id="ProtNLM"/>
    </source>
</evidence>
<evidence type="ECO:0000313" key="3">
    <source>
        <dbReference type="Proteomes" id="UP000218810"/>
    </source>
</evidence>
<protein>
    <recommendedName>
        <fullName evidence="4">Pilus assembly protein TadE</fullName>
    </recommendedName>
</protein>
<dbReference type="InterPro" id="IPR049790">
    <property type="entry name" value="Rv3655c/TadE"/>
</dbReference>
<proteinExistence type="predicted"/>
<dbReference type="OrthoDB" id="9996093at2"/>
<dbReference type="RefSeq" id="WP_095717979.1">
    <property type="nucleotide sequence ID" value="NZ_NTGA01000014.1"/>
</dbReference>
<keyword evidence="1" id="KW-0812">Transmembrane</keyword>
<accession>A0A2A2WR46</accession>
<evidence type="ECO:0000256" key="1">
    <source>
        <dbReference type="SAM" id="Phobius"/>
    </source>
</evidence>
<keyword evidence="3" id="KW-1185">Reference proteome</keyword>
<gene>
    <name evidence="2" type="ORF">CEY15_07935</name>
</gene>
<keyword evidence="1" id="KW-0472">Membrane</keyword>
<comment type="caution">
    <text evidence="2">The sequence shown here is derived from an EMBL/GenBank/DDBJ whole genome shotgun (WGS) entry which is preliminary data.</text>
</comment>
<dbReference type="NCBIfam" id="NF041390">
    <property type="entry name" value="TadE_Rv3655c"/>
    <property type="match status" value="1"/>
</dbReference>
<name>A0A2A2WR46_9ACTN</name>